<comment type="caution">
    <text evidence="2">The sequence shown here is derived from an EMBL/GenBank/DDBJ whole genome shotgun (WGS) entry which is preliminary data.</text>
</comment>
<evidence type="ECO:0000256" key="1">
    <source>
        <dbReference type="SAM" id="Phobius"/>
    </source>
</evidence>
<dbReference type="AlphaFoldDB" id="A0AAD4GB06"/>
<keyword evidence="1" id="KW-0472">Membrane</keyword>
<sequence length="117" mass="13209">MPHLCPLEPPTVKSAAQAFRLNIMGRPLWPTSPLMLTPSTAMLSWATMPDVATRYSRLKGRYFRAVLHCMIGSLLILTFCFYVLLICKFQSTSPQTCVHLHEDDVVACREIRRGLDG</sequence>
<keyword evidence="1" id="KW-0812">Transmembrane</keyword>
<evidence type="ECO:0000313" key="2">
    <source>
        <dbReference type="EMBL" id="KAF8433768.1"/>
    </source>
</evidence>
<name>A0AAD4GB06_BOLED</name>
<keyword evidence="1" id="KW-1133">Transmembrane helix</keyword>
<accession>A0AAD4GB06</accession>
<evidence type="ECO:0000313" key="3">
    <source>
        <dbReference type="Proteomes" id="UP001194468"/>
    </source>
</evidence>
<dbReference type="Proteomes" id="UP001194468">
    <property type="component" value="Unassembled WGS sequence"/>
</dbReference>
<proteinExistence type="predicted"/>
<keyword evidence="3" id="KW-1185">Reference proteome</keyword>
<organism evidence="2 3">
    <name type="scientific">Boletus edulis BED1</name>
    <dbReference type="NCBI Taxonomy" id="1328754"/>
    <lineage>
        <taxon>Eukaryota</taxon>
        <taxon>Fungi</taxon>
        <taxon>Dikarya</taxon>
        <taxon>Basidiomycota</taxon>
        <taxon>Agaricomycotina</taxon>
        <taxon>Agaricomycetes</taxon>
        <taxon>Agaricomycetidae</taxon>
        <taxon>Boletales</taxon>
        <taxon>Boletineae</taxon>
        <taxon>Boletaceae</taxon>
        <taxon>Boletoideae</taxon>
        <taxon>Boletus</taxon>
    </lineage>
</organism>
<dbReference type="EMBL" id="WHUW01000032">
    <property type="protein sequence ID" value="KAF8433768.1"/>
    <property type="molecule type" value="Genomic_DNA"/>
</dbReference>
<protein>
    <submittedName>
        <fullName evidence="2">Uncharacterized protein</fullName>
    </submittedName>
</protein>
<gene>
    <name evidence="2" type="ORF">L210DRAFT_542969</name>
</gene>
<reference evidence="2" key="2">
    <citation type="journal article" date="2020" name="Nat. Commun.">
        <title>Large-scale genome sequencing of mycorrhizal fungi provides insights into the early evolution of symbiotic traits.</title>
        <authorList>
            <person name="Miyauchi S."/>
            <person name="Kiss E."/>
            <person name="Kuo A."/>
            <person name="Drula E."/>
            <person name="Kohler A."/>
            <person name="Sanchez-Garcia M."/>
            <person name="Morin E."/>
            <person name="Andreopoulos B."/>
            <person name="Barry K.W."/>
            <person name="Bonito G."/>
            <person name="Buee M."/>
            <person name="Carver A."/>
            <person name="Chen C."/>
            <person name="Cichocki N."/>
            <person name="Clum A."/>
            <person name="Culley D."/>
            <person name="Crous P.W."/>
            <person name="Fauchery L."/>
            <person name="Girlanda M."/>
            <person name="Hayes R.D."/>
            <person name="Keri Z."/>
            <person name="LaButti K."/>
            <person name="Lipzen A."/>
            <person name="Lombard V."/>
            <person name="Magnuson J."/>
            <person name="Maillard F."/>
            <person name="Murat C."/>
            <person name="Nolan M."/>
            <person name="Ohm R.A."/>
            <person name="Pangilinan J."/>
            <person name="Pereira M.F."/>
            <person name="Perotto S."/>
            <person name="Peter M."/>
            <person name="Pfister S."/>
            <person name="Riley R."/>
            <person name="Sitrit Y."/>
            <person name="Stielow J.B."/>
            <person name="Szollosi G."/>
            <person name="Zifcakova L."/>
            <person name="Stursova M."/>
            <person name="Spatafora J.W."/>
            <person name="Tedersoo L."/>
            <person name="Vaario L.M."/>
            <person name="Yamada A."/>
            <person name="Yan M."/>
            <person name="Wang P."/>
            <person name="Xu J."/>
            <person name="Bruns T."/>
            <person name="Baldrian P."/>
            <person name="Vilgalys R."/>
            <person name="Dunand C."/>
            <person name="Henrissat B."/>
            <person name="Grigoriev I.V."/>
            <person name="Hibbett D."/>
            <person name="Nagy L.G."/>
            <person name="Martin F.M."/>
        </authorList>
    </citation>
    <scope>NUCLEOTIDE SEQUENCE</scope>
    <source>
        <strain evidence="2">BED1</strain>
    </source>
</reference>
<feature type="transmembrane region" description="Helical" evidence="1">
    <location>
        <begin position="65"/>
        <end position="85"/>
    </location>
</feature>
<reference evidence="2" key="1">
    <citation type="submission" date="2019-10" db="EMBL/GenBank/DDBJ databases">
        <authorList>
            <consortium name="DOE Joint Genome Institute"/>
            <person name="Kuo A."/>
            <person name="Miyauchi S."/>
            <person name="Kiss E."/>
            <person name="Drula E."/>
            <person name="Kohler A."/>
            <person name="Sanchez-Garcia M."/>
            <person name="Andreopoulos B."/>
            <person name="Barry K.W."/>
            <person name="Bonito G."/>
            <person name="Buee M."/>
            <person name="Carver A."/>
            <person name="Chen C."/>
            <person name="Cichocki N."/>
            <person name="Clum A."/>
            <person name="Culley D."/>
            <person name="Crous P.W."/>
            <person name="Fauchery L."/>
            <person name="Girlanda M."/>
            <person name="Hayes R."/>
            <person name="Keri Z."/>
            <person name="LaButti K."/>
            <person name="Lipzen A."/>
            <person name="Lombard V."/>
            <person name="Magnuson J."/>
            <person name="Maillard F."/>
            <person name="Morin E."/>
            <person name="Murat C."/>
            <person name="Nolan M."/>
            <person name="Ohm R."/>
            <person name="Pangilinan J."/>
            <person name="Pereira M."/>
            <person name="Perotto S."/>
            <person name="Peter M."/>
            <person name="Riley R."/>
            <person name="Sitrit Y."/>
            <person name="Stielow B."/>
            <person name="Szollosi G."/>
            <person name="Zifcakova L."/>
            <person name="Stursova M."/>
            <person name="Spatafora J.W."/>
            <person name="Tedersoo L."/>
            <person name="Vaario L.-M."/>
            <person name="Yamada A."/>
            <person name="Yan M."/>
            <person name="Wang P."/>
            <person name="Xu J."/>
            <person name="Bruns T."/>
            <person name="Baldrian P."/>
            <person name="Vilgalys R."/>
            <person name="Henrissat B."/>
            <person name="Grigoriev I.V."/>
            <person name="Hibbett D."/>
            <person name="Nagy L.G."/>
            <person name="Martin F.M."/>
        </authorList>
    </citation>
    <scope>NUCLEOTIDE SEQUENCE</scope>
    <source>
        <strain evidence="2">BED1</strain>
    </source>
</reference>